<dbReference type="EMBL" id="CM014095">
    <property type="protein sequence ID" value="TKS86130.1"/>
    <property type="molecule type" value="Genomic_DNA"/>
</dbReference>
<dbReference type="PROSITE" id="PS00019">
    <property type="entry name" value="ACTININ_1"/>
    <property type="match status" value="1"/>
</dbReference>
<keyword evidence="5" id="KW-0677">Repeat</keyword>
<dbReference type="CDD" id="cd00176">
    <property type="entry name" value="SPEC"/>
    <property type="match status" value="14"/>
</dbReference>
<feature type="compositionally biased region" description="Pro residues" evidence="9">
    <location>
        <begin position="3557"/>
        <end position="3571"/>
    </location>
</feature>
<feature type="compositionally biased region" description="Basic residues" evidence="9">
    <location>
        <begin position="828"/>
        <end position="839"/>
    </location>
</feature>
<evidence type="ECO:0000256" key="7">
    <source>
        <dbReference type="ARBA" id="ARBA00023212"/>
    </source>
</evidence>
<feature type="region of interest" description="Disordered" evidence="9">
    <location>
        <begin position="3883"/>
        <end position="4099"/>
    </location>
</feature>
<feature type="coiled-coil region" evidence="8">
    <location>
        <begin position="2121"/>
        <end position="2148"/>
    </location>
</feature>
<dbReference type="FunFam" id="1.20.58.60:FF:000017">
    <property type="entry name" value="Spectrin alpha chain, non-erythrocytic 1"/>
    <property type="match status" value="1"/>
</dbReference>
<feature type="region of interest" description="Disordered" evidence="9">
    <location>
        <begin position="3839"/>
        <end position="3870"/>
    </location>
</feature>
<dbReference type="SMART" id="SM00150">
    <property type="entry name" value="SPEC"/>
    <property type="match status" value="26"/>
</dbReference>
<dbReference type="PANTHER" id="PTHR11915">
    <property type="entry name" value="SPECTRIN/FILAMIN RELATED CYTOSKELETAL PROTEIN"/>
    <property type="match status" value="1"/>
</dbReference>
<evidence type="ECO:0000256" key="2">
    <source>
        <dbReference type="ARBA" id="ARBA00006826"/>
    </source>
</evidence>
<comment type="similarity">
    <text evidence="2">Belongs to the spectrin family.</text>
</comment>
<dbReference type="SUPFAM" id="SSF47576">
    <property type="entry name" value="Calponin-homology domain, CH-domain"/>
    <property type="match status" value="1"/>
</dbReference>
<feature type="coiled-coil region" evidence="8">
    <location>
        <begin position="1028"/>
        <end position="1087"/>
    </location>
</feature>
<keyword evidence="12" id="KW-1185">Reference proteome</keyword>
<feature type="compositionally biased region" description="Basic and acidic residues" evidence="9">
    <location>
        <begin position="3921"/>
        <end position="3936"/>
    </location>
</feature>
<keyword evidence="6" id="KW-0009">Actin-binding</keyword>
<name>A0A4U5VEN8_COLLU</name>
<evidence type="ECO:0000256" key="6">
    <source>
        <dbReference type="ARBA" id="ARBA00023203"/>
    </source>
</evidence>
<keyword evidence="8" id="KW-0175">Coiled coil</keyword>
<feature type="compositionally biased region" description="Basic residues" evidence="9">
    <location>
        <begin position="4036"/>
        <end position="4047"/>
    </location>
</feature>
<feature type="compositionally biased region" description="Low complexity" evidence="9">
    <location>
        <begin position="3449"/>
        <end position="3464"/>
    </location>
</feature>
<dbReference type="PROSITE" id="PS00020">
    <property type="entry name" value="ACTININ_2"/>
    <property type="match status" value="1"/>
</dbReference>
<dbReference type="Gene3D" id="1.10.418.10">
    <property type="entry name" value="Calponin-like domain"/>
    <property type="match status" value="2"/>
</dbReference>
<dbReference type="GO" id="GO:0003779">
    <property type="term" value="F:actin binding"/>
    <property type="evidence" value="ECO:0007669"/>
    <property type="project" value="UniProtKB-KW"/>
</dbReference>
<feature type="compositionally biased region" description="Polar residues" evidence="9">
    <location>
        <begin position="4077"/>
        <end position="4090"/>
    </location>
</feature>
<dbReference type="STRING" id="240159.A0A4U5VEN8"/>
<feature type="compositionally biased region" description="Basic and acidic residues" evidence="9">
    <location>
        <begin position="3987"/>
        <end position="3996"/>
    </location>
</feature>
<feature type="compositionally biased region" description="Low complexity" evidence="9">
    <location>
        <begin position="736"/>
        <end position="752"/>
    </location>
</feature>
<protein>
    <submittedName>
        <fullName evidence="11">Spectrin beta chain, non-erythrocytic 5</fullName>
    </submittedName>
</protein>
<feature type="domain" description="Calponin-homology (CH)" evidence="10">
    <location>
        <begin position="20"/>
        <end position="125"/>
    </location>
</feature>
<dbReference type="PROSITE" id="PS50021">
    <property type="entry name" value="CH"/>
    <property type="match status" value="1"/>
</dbReference>
<comment type="subcellular location">
    <subcellularLocation>
        <location evidence="1">Cytoplasm</location>
        <location evidence="1">Cytoskeleton</location>
    </subcellularLocation>
</comment>
<feature type="region of interest" description="Disordered" evidence="9">
    <location>
        <begin position="699"/>
        <end position="755"/>
    </location>
</feature>
<evidence type="ECO:0000256" key="9">
    <source>
        <dbReference type="SAM" id="MobiDB-lite"/>
    </source>
</evidence>
<keyword evidence="4" id="KW-0963">Cytoplasm</keyword>
<feature type="region of interest" description="Disordered" evidence="9">
    <location>
        <begin position="3413"/>
        <end position="3744"/>
    </location>
</feature>
<feature type="region of interest" description="Disordered" evidence="9">
    <location>
        <begin position="810"/>
        <end position="856"/>
    </location>
</feature>
<feature type="compositionally biased region" description="Polar residues" evidence="9">
    <location>
        <begin position="3546"/>
        <end position="3556"/>
    </location>
</feature>
<dbReference type="GO" id="GO:0051693">
    <property type="term" value="P:actin filament capping"/>
    <property type="evidence" value="ECO:0007669"/>
    <property type="project" value="UniProtKB-KW"/>
</dbReference>
<feature type="coiled-coil region" evidence="8">
    <location>
        <begin position="1454"/>
        <end position="1481"/>
    </location>
</feature>
<feature type="coiled-coil region" evidence="8">
    <location>
        <begin position="2329"/>
        <end position="2420"/>
    </location>
</feature>
<feature type="compositionally biased region" description="Polar residues" evidence="9">
    <location>
        <begin position="4002"/>
        <end position="4011"/>
    </location>
</feature>
<evidence type="ECO:0000313" key="12">
    <source>
        <dbReference type="Proteomes" id="UP000298787"/>
    </source>
</evidence>
<dbReference type="Gene3D" id="1.20.58.60">
    <property type="match status" value="21"/>
</dbReference>
<evidence type="ECO:0000256" key="1">
    <source>
        <dbReference type="ARBA" id="ARBA00004245"/>
    </source>
</evidence>
<dbReference type="Pfam" id="PF00435">
    <property type="entry name" value="Spectrin"/>
    <property type="match status" value="22"/>
</dbReference>
<dbReference type="Proteomes" id="UP000298787">
    <property type="component" value="Chromosome 18"/>
</dbReference>
<sequence length="4099" mass="468833">MEGEEDGAGRVRELQEQRMAVQKKTFTKWMNSVFAKNGDRVELTDVYTELKTGVALIRLLELISRETLPAPSRGKLRVHNLENNSIAISFLKTKIWVDLIGPENVVDGDRTLILGLLWIIILRFQIGPINLDEAGGGGSVAHRSAKEALLICLHGDDPRRNLEHAFSLAEQQFGIMQLLEVEDIVVPHPDEKSIMTYVSLYYHYFSKMKQGQTIQKRLAKIVGLLMELDDMKVQYERLVSDLLHWIKTKERGAIEAHLFSLKTQLAANNQWAYNPPDGKTLGDIEKSWVLLERAEHERERALHEALLRLENLEHLAQKFERKAALRDGYLEDTLRLIRRQDIRGLSTLEEAQAAGRRLEALATDALAREPRFSALRDMAETIERGNYHGKEQIIRREESIDHRWKDLLQQLQELKSLLGNVVENLSVLRDIELVSQELKELQSQASSPELGKQLAEVESLLQKQDLLEAQISAHGETIAVISSTMLKVKVRDGQQIQSRVRALDTQYKSLVSHSSNRRRQLEAQLRLFEFFYDCEELEAWLYEHWFRLQTSRLGRDLNQIQLSQHKHKILEAELQAQESLYQGVQGRGQDLLSKQSQVNQRAIQKWICTLKKQWGHLIDDATGRRNRLKAAAAIKQYFADVAEANSWLGDRKPLLTSEDNGKDESSTTALLQRHLRIEKEMAAYGSEIKRLSEQARSAAQLTALTEEPQQSKMIQYSDSSGDEDGPGAVTSPPPSARAVRSSGKSPSQSESSMAKVRFRYKRGQFPWDRNEVLTIISTESDGDRVLARDSQGNQQLIPKTYLMLMPATAPPPMPPASTNGETESPIRKLSRPRRSRSMRRGTAEIQTTTLPDPQYQRDTVEGTQASLDQDYNSLYKLVKLKLWSLEETLRLHRFSNSCQEFELWMEDKENVLNTFSIDADNLGVVQAKYENFLTELASGRGQLDDIIRMAEELVKSRHSKQREIKDRQRKVSSRWDQIQRLKDEKAHELLSTADVQSFLQSCEEAKAQLQDQLSGFDTVDVGCSSFTLQAEEKNQAQAIRDIQTLEAKIAYLKSVAKMKQDCSPAESAAISEEVRGLEALLNQLKHQAGDRQRVLKEVRRLQSFQQQAKELQRWAGSVQGRLLQDETATDVASAVALLEQHQELRLEMEEQRRRLKEMEKLGKSFQRGSSDGKIGGVDIQQTLDKLYADWSKLDKMWTSRKVLLDQEVELQRLNQEGDRIKAALSGHEARLRVKDVGDSVDSVHSLLGRQDELEGLLKALDQQVGHFTERSQELINQKHYAAKHTKERSRSIQKANERLKESSRQRRSLLLASKKFQEFQRDSDELLLWMEEKFKVAEDESFRDPTNILRKLKKHEAAEKEMQANQVWLDRLVQLGQEMVDEEHYNSKSIKKKSSQLRSRWSRLQDKMADRGDKLRQAGQQEQLMELLQDAKLKIEAIQWMLNNAANGHDLRSCRQLLKEHQQLEQEAKELAEKINSIISRAKHLASNHFDSQRILQETDTYLTLFKSLQKPLDRRRAQLEASVLLFGFYHDVDLELSWISEHVPASGSTGYDKSLAGAISLMQKHKRENGWTGPALETFCAEFSLIVNHLQLLFDCSELESRLNETLSLVNTDDYGKGQLATQSLITKHQLVEGQLEVLEVEVEKLGEQVEQAVHNCRLEELSRPYSRLSSLNQELQHQAALRGQRLKEVLHLHEFRRESSELADWMNQQRQTAESQDLGNDYQHVQVTSAYRSADTLLSVYICAYKWQKSMSKMKISVSITERVILVIKTCSLLFTSVKTVKLTVNACWEDLMGVAIERQEQLQRAEECHRFYQDLADSLTLIQERQKSIPDDVAKDLRGVMSQLRKHEALLHELAITEQQLQEQLDAVDPILDLCTPQLKHRLEEVHQEVIERWEDLRQHAEQRDEELKLACQRFLFFNMVKTDDRQLNIVDNHIMLLRSYHQLISAMAAEESISDVATADLQLVPEKLDALQAERDKLEEQWKKKQSWLEIVHLEQVFYRDVNNIDKMSSSQEILLKNSTLGNAVDETEGLIKRHEAFEKLLSSQEDKLLSLKELAERLRKQLSREKSGRVKSKLKALLKRRDRIKELSLKRRKELELSRMLCIFNRDVGEAEEWVSERMQKMMEDGKADLSNLQAKMKLLQKHQVFEAEILAHSEIIRTVLLAGEELVSLHHLKSKEIKRSAATLELHWEELKKAMAIRGKALEDNRDFLEFLQKVEEVEAWIRHKEVMVNVGDVGKDYEHGVQLLKKLSEFRGTGDGDVTMDDAHIKAINRLAAKLEKRQSADELVTVRQRRQQLNDRWSKFHGDLNNYKKKLEGALVVHALIRELEEVRDRANKKMLLLQGQDCGFDVDSVENLIRRHEETEREARVIQERSKALEKEVSDHLKARSVMSDKLKNKQKEVQKALKTLDKEVKLRKEKLQEAHQLQLFKANQRLLLDWSVKQSSEMAGKGLPKTTAEADRLIVEHQDWKTEIDARTERMDSVQDFGLGLIRSGHSLKAEIQKALNQLKQAKSGLDQAWLNRNMTLEQARTMQVFLASVEQCESWLSNKEAFLSNQDLGSSVTEVETLQRKQIQFEEALEAQVDQIDEVEKLAQKMIKQKHYDSVNIRAKSRALANRRSQLQQQSRSRHKALDQSMQLQQFLSSSYQEGEKLLSGSQSAEAKVQPRLRELKDSWDALIHNCKEKKTRLREAYQALQFHRSLDDIEQCVESVERELANEDCGSNLPSVNRLLKALQGLEEEVDRHRDKIQGLVETAKSFHSQGNFLAEEIQIRVAHTINRYNSLAEPMQSRRETLEAWQVLFQFYRDLEEEVAWLSDKLPPIAAKDLGSSLSSTQQLLHKHQAMMQEISGRSPLVQAVQEAGHSLVRGRHFASHDIQERLEELKSLHKELIKKAERKGKLLQEALSIHTFLTEVSELKLWLEDQRAGLESRDCGRSEEATEALLRRLDSVDVELENQRRTVERLQESGASLQHLRHPDSHLVTESLSAVLERFETLLRLSSTRRTALEDQLRLYVFEREAKELQTWLTSRKAVAESKDCGQDLEDVEASHTSTRFVDVPTCLKLKQNVLQKKLEILVSEMSSLGRSRLTSVQQLGRGLQQDDQARRRDDALSGLWDDLNNSIRTREQSLQSAREIHQFHHDIDELKGWMAEKEAVLDSNNQDLNSIQTVLRQHEALERDLVRISEEVTRSRHEGRALSKQQPQARATVNQRLEELDACWISIQDKASQRRARLGQAEDIQKYLSHWTELMVWLREMLSLVRVEALSVEGTDLEQLIKKHDEYRFQIDRQLSKSQAVKEEGRRLIEEGNFMSQEVEERVCELEELETLVEKVWEETRILYEEELEISLLQREMEQAERWLSSYENTLTAEDYGDSVSDVMELLKRQEDLEAMIQAQSDRFIALQKKKTQKEKRLGLHGNENLDSEDRRPPARVTSLRRKPSDLKTSRTTSSRGVSQVSSGRMTDRTIRSTILDRKTSLTTPAGTPPSPYVHPDTDSSSSTKPQKWEEEEETSSPPASPSPSSTVTSWRSRISRSDLTPGSPLKASTDSSSPECPQSPPTSSPKPPPSPKTSISSSSEETLEKEPRPRSKPPLALKPRIFSTEPTSRRHSEPPSQPEKPTTPPDSPSLFRKLVAPTEPQPSPLVEASPPPESPPPSTKEDLHNLESPISQQPPTPPAARQVTPPGSPTAAPITEEDFESADQAPPTKELPPSPLQQRRKSDEPPDEEPSSTTEVTAVQPIRMKGTLEIKLKQGRSKGVEHWEEVFAVLEGETLTLFEDKVAATQGIFGSALDSMQQRCEAKKKEDEDLRLCLPRKPLAPFPPAPRKSFAQTAAQVSQSKMPKQLKPQPVLAPLPGRAGWPKKSSVPVAAPPALPAQAVYNQARKKTRAARPPLSSPLHPFGFRACTWRPTTPHLPAATDHARANREKRTFEGRGRASSVNLSLEKLAEASDDSPKPLDRRTESLERQSSTSPPPKPPHTYYNKHRYPEDGELRTKGILSAQDQSPSASPLLTPGTHDPPTVTPQVTDDSTGKEKTRRSVFRKLFNKKPPSDSCLNIQLTASEKKKQQEIRDKSAADQNQFNQFETSLLHQHDGGEET</sequence>
<feature type="compositionally biased region" description="Basic and acidic residues" evidence="9">
    <location>
        <begin position="4063"/>
        <end position="4076"/>
    </location>
</feature>
<dbReference type="FunFam" id="1.20.58.60:FF:000007">
    <property type="entry name" value="Spectrin alpha chain non-erythrocytic 1"/>
    <property type="match status" value="1"/>
</dbReference>
<feature type="compositionally biased region" description="Pro residues" evidence="9">
    <location>
        <begin position="3615"/>
        <end position="3627"/>
    </location>
</feature>
<dbReference type="InterPro" id="IPR018159">
    <property type="entry name" value="Spectrin/alpha-actinin"/>
</dbReference>
<evidence type="ECO:0000313" key="11">
    <source>
        <dbReference type="EMBL" id="TKS86130.1"/>
    </source>
</evidence>
<feature type="coiled-coil region" evidence="8">
    <location>
        <begin position="1203"/>
        <end position="1230"/>
    </location>
</feature>
<dbReference type="InterPro" id="IPR036872">
    <property type="entry name" value="CH_dom_sf"/>
</dbReference>
<dbReference type="InterPro" id="IPR001715">
    <property type="entry name" value="CH_dom"/>
</dbReference>
<dbReference type="InterPro" id="IPR002017">
    <property type="entry name" value="Spectrin_repeat"/>
</dbReference>
<reference evidence="11 12" key="1">
    <citation type="submission" date="2019-01" db="EMBL/GenBank/DDBJ databases">
        <title>Genome Assembly of Collichthys lucidus.</title>
        <authorList>
            <person name="Cai M."/>
            <person name="Xiao S."/>
        </authorList>
    </citation>
    <scope>NUCLEOTIDE SEQUENCE [LARGE SCALE GENOMIC DNA]</scope>
    <source>
        <strain evidence="11">JT15FE1705JMU</strain>
        <tissue evidence="11">Muscle</tissue>
    </source>
</reference>
<dbReference type="InterPro" id="IPR001589">
    <property type="entry name" value="Actinin_actin-bd_CS"/>
</dbReference>
<dbReference type="SMART" id="SM00033">
    <property type="entry name" value="CH"/>
    <property type="match status" value="1"/>
</dbReference>
<dbReference type="GO" id="GO:0005856">
    <property type="term" value="C:cytoskeleton"/>
    <property type="evidence" value="ECO:0007669"/>
    <property type="project" value="UniProtKB-SubCell"/>
</dbReference>
<accession>A0A4U5VEN8</accession>
<evidence type="ECO:0000256" key="5">
    <source>
        <dbReference type="ARBA" id="ARBA00022737"/>
    </source>
</evidence>
<feature type="coiled-coil region" evidence="8">
    <location>
        <begin position="3170"/>
        <end position="3197"/>
    </location>
</feature>
<feature type="coiled-coil region" evidence="8">
    <location>
        <begin position="1630"/>
        <end position="1657"/>
    </location>
</feature>
<feature type="coiled-coil region" evidence="8">
    <location>
        <begin position="3349"/>
        <end position="3402"/>
    </location>
</feature>
<dbReference type="SUPFAM" id="SSF46966">
    <property type="entry name" value="Spectrin repeat"/>
    <property type="match status" value="23"/>
</dbReference>
<feature type="coiled-coil region" evidence="8">
    <location>
        <begin position="1131"/>
        <end position="1161"/>
    </location>
</feature>
<evidence type="ECO:0000256" key="8">
    <source>
        <dbReference type="SAM" id="Coils"/>
    </source>
</evidence>
<gene>
    <name evidence="11" type="ORF">D9C73_020247</name>
</gene>
<dbReference type="GO" id="GO:0005737">
    <property type="term" value="C:cytoplasm"/>
    <property type="evidence" value="ECO:0007669"/>
    <property type="project" value="UniProtKB-ARBA"/>
</dbReference>
<feature type="compositionally biased region" description="Basic and acidic residues" evidence="9">
    <location>
        <begin position="3465"/>
        <end position="3479"/>
    </location>
</feature>
<proteinExistence type="inferred from homology"/>
<feature type="compositionally biased region" description="Basic and acidic residues" evidence="9">
    <location>
        <begin position="3947"/>
        <end position="3967"/>
    </location>
</feature>
<feature type="compositionally biased region" description="Pro residues" evidence="9">
    <location>
        <begin position="3639"/>
        <end position="3658"/>
    </location>
</feature>
<organism evidence="11 12">
    <name type="scientific">Collichthys lucidus</name>
    <name type="common">Big head croaker</name>
    <name type="synonym">Sciaena lucida</name>
    <dbReference type="NCBI Taxonomy" id="240159"/>
    <lineage>
        <taxon>Eukaryota</taxon>
        <taxon>Metazoa</taxon>
        <taxon>Chordata</taxon>
        <taxon>Craniata</taxon>
        <taxon>Vertebrata</taxon>
        <taxon>Euteleostomi</taxon>
        <taxon>Actinopterygii</taxon>
        <taxon>Neopterygii</taxon>
        <taxon>Teleostei</taxon>
        <taxon>Neoteleostei</taxon>
        <taxon>Acanthomorphata</taxon>
        <taxon>Eupercaria</taxon>
        <taxon>Sciaenidae</taxon>
        <taxon>Collichthys</taxon>
    </lineage>
</organism>
<feature type="coiled-coil region" evidence="8">
    <location>
        <begin position="2732"/>
        <end position="2759"/>
    </location>
</feature>
<evidence type="ECO:0000259" key="10">
    <source>
        <dbReference type="PROSITE" id="PS50021"/>
    </source>
</evidence>
<keyword evidence="3" id="KW-0117">Actin capping</keyword>
<feature type="compositionally biased region" description="Polar residues" evidence="9">
    <location>
        <begin position="699"/>
        <end position="719"/>
    </location>
</feature>
<dbReference type="Pfam" id="PF00307">
    <property type="entry name" value="CH"/>
    <property type="match status" value="2"/>
</dbReference>
<evidence type="ECO:0000256" key="4">
    <source>
        <dbReference type="ARBA" id="ARBA00022490"/>
    </source>
</evidence>
<keyword evidence="7" id="KW-0206">Cytoskeleton</keyword>
<evidence type="ECO:0000256" key="3">
    <source>
        <dbReference type="ARBA" id="ARBA00022467"/>
    </source>
</evidence>